<dbReference type="VEuPathDB" id="TriTrypDB:TvY486_0013620"/>
<keyword evidence="3" id="KW-1185">Reference proteome</keyword>
<gene>
    <name evidence="2" type="ORF">TvY486_0013620</name>
</gene>
<reference evidence="2 3" key="1">
    <citation type="journal article" date="2012" name="Proc. Natl. Acad. Sci. U.S.A.">
        <title>Antigenic diversity is generated by distinct evolutionary mechanisms in African trypanosome species.</title>
        <authorList>
            <person name="Jackson A.P."/>
            <person name="Berry A."/>
            <person name="Aslett M."/>
            <person name="Allison H.C."/>
            <person name="Burton P."/>
            <person name="Vavrova-Anderson J."/>
            <person name="Brown R."/>
            <person name="Browne H."/>
            <person name="Corton N."/>
            <person name="Hauser H."/>
            <person name="Gamble J."/>
            <person name="Gilderthorp R."/>
            <person name="Marcello L."/>
            <person name="McQuillan J."/>
            <person name="Otto T.D."/>
            <person name="Quail M.A."/>
            <person name="Sanders M.J."/>
            <person name="van Tonder A."/>
            <person name="Ginger M.L."/>
            <person name="Field M.C."/>
            <person name="Barry J.D."/>
            <person name="Hertz-Fowler C."/>
            <person name="Berriman M."/>
        </authorList>
    </citation>
    <scope>NUCLEOTIDE SEQUENCE</scope>
    <source>
        <strain evidence="2 3">Y486</strain>
    </source>
</reference>
<evidence type="ECO:0000256" key="1">
    <source>
        <dbReference type="SAM" id="MobiDB-lite"/>
    </source>
</evidence>
<dbReference type="EMBL" id="CAEX01001621">
    <property type="protein sequence ID" value="CCD18664.1"/>
    <property type="molecule type" value="Genomic_DNA"/>
</dbReference>
<sequence length="263" mass="27931">DDAAVTSADTAATWSADLWDDKEQLQGCRETGAKSERPETQLTAAAKTAVTTRKVIFDTLTEGPSLATGADTGCGIFSHGVSNGQNAVFNNAATGAAGTWGGFWDIAQGTTGITLTANFEQNGKVRAQTTIKKVIDLSTQVLGARGKISQIQQKLTQHKEALRRPYALRAADAEGTLTTDIWLAKAKERDEEIDGAAQTPMEDTRTQQARGQPKTTRPQATNAQARDQDTQKAPGHTSADNREGATGAATRTWLFAAAARAAW</sequence>
<feature type="region of interest" description="Disordered" evidence="1">
    <location>
        <begin position="194"/>
        <end position="247"/>
    </location>
</feature>
<feature type="compositionally biased region" description="Polar residues" evidence="1">
    <location>
        <begin position="206"/>
        <end position="225"/>
    </location>
</feature>
<dbReference type="Proteomes" id="UP000009027">
    <property type="component" value="Unassembled WGS sequence"/>
</dbReference>
<dbReference type="AlphaFoldDB" id="F9WMB1"/>
<evidence type="ECO:0000313" key="3">
    <source>
        <dbReference type="Proteomes" id="UP000009027"/>
    </source>
</evidence>
<protein>
    <submittedName>
        <fullName evidence="2">Uncharacterized protein</fullName>
    </submittedName>
</protein>
<feature type="non-terminal residue" evidence="2">
    <location>
        <position position="1"/>
    </location>
</feature>
<organism evidence="2 3">
    <name type="scientific">Trypanosoma vivax (strain Y486)</name>
    <dbReference type="NCBI Taxonomy" id="1055687"/>
    <lineage>
        <taxon>Eukaryota</taxon>
        <taxon>Discoba</taxon>
        <taxon>Euglenozoa</taxon>
        <taxon>Kinetoplastea</taxon>
        <taxon>Metakinetoplastina</taxon>
        <taxon>Trypanosomatida</taxon>
        <taxon>Trypanosomatidae</taxon>
        <taxon>Trypanosoma</taxon>
        <taxon>Duttonella</taxon>
    </lineage>
</organism>
<accession>F9WMB1</accession>
<evidence type="ECO:0000313" key="2">
    <source>
        <dbReference type="EMBL" id="CCD18664.1"/>
    </source>
</evidence>
<proteinExistence type="predicted"/>
<name>F9WMB1_TRYVY</name>